<dbReference type="EMBL" id="CP076448">
    <property type="protein sequence ID" value="QXM23324.1"/>
    <property type="molecule type" value="Genomic_DNA"/>
</dbReference>
<evidence type="ECO:0000313" key="6">
    <source>
        <dbReference type="Proteomes" id="UP000694001"/>
    </source>
</evidence>
<keyword evidence="6" id="KW-1185">Reference proteome</keyword>
<feature type="transmembrane region" description="Helical" evidence="4">
    <location>
        <begin position="367"/>
        <end position="388"/>
    </location>
</feature>
<dbReference type="AlphaFoldDB" id="A0A975TZF7"/>
<dbReference type="RefSeq" id="WP_218284184.1">
    <property type="nucleotide sequence ID" value="NZ_CP076448.1"/>
</dbReference>
<feature type="transmembrane region" description="Helical" evidence="4">
    <location>
        <begin position="342"/>
        <end position="361"/>
    </location>
</feature>
<keyword evidence="1 4" id="KW-0812">Transmembrane</keyword>
<evidence type="ECO:0000256" key="2">
    <source>
        <dbReference type="ARBA" id="ARBA00022989"/>
    </source>
</evidence>
<dbReference type="GO" id="GO:0022857">
    <property type="term" value="F:transmembrane transporter activity"/>
    <property type="evidence" value="ECO:0007669"/>
    <property type="project" value="InterPro"/>
</dbReference>
<dbReference type="Pfam" id="PF07690">
    <property type="entry name" value="MFS_1"/>
    <property type="match status" value="1"/>
</dbReference>
<reference evidence="5" key="1">
    <citation type="submission" date="2021-06" db="EMBL/GenBank/DDBJ databases">
        <title>Elioraea tepida, sp. nov., a moderately thermophilic aerobic anoxygenic phototrophic bacterium isolated from an alkaline siliceous hot spring mat community in Yellowstone National Park, WY, USA.</title>
        <authorList>
            <person name="Saini M.K."/>
            <person name="Yoshida S."/>
            <person name="Sebastian A."/>
            <person name="Hirose S."/>
            <person name="Hara E."/>
            <person name="Tamaki H."/>
            <person name="Soulier N.T."/>
            <person name="Albert I."/>
            <person name="Hanada S."/>
            <person name="Bryant D.A."/>
            <person name="Tank M."/>
        </authorList>
    </citation>
    <scope>NUCLEOTIDE SEQUENCE</scope>
    <source>
        <strain evidence="5">MS-P2</strain>
    </source>
</reference>
<feature type="transmembrane region" description="Helical" evidence="4">
    <location>
        <begin position="302"/>
        <end position="321"/>
    </location>
</feature>
<feature type="transmembrane region" description="Helical" evidence="4">
    <location>
        <begin position="105"/>
        <end position="127"/>
    </location>
</feature>
<evidence type="ECO:0000256" key="4">
    <source>
        <dbReference type="SAM" id="Phobius"/>
    </source>
</evidence>
<organism evidence="5 6">
    <name type="scientific">Elioraea tepida</name>
    <dbReference type="NCBI Taxonomy" id="2843330"/>
    <lineage>
        <taxon>Bacteria</taxon>
        <taxon>Pseudomonadati</taxon>
        <taxon>Pseudomonadota</taxon>
        <taxon>Alphaproteobacteria</taxon>
        <taxon>Acetobacterales</taxon>
        <taxon>Elioraeaceae</taxon>
        <taxon>Elioraea</taxon>
    </lineage>
</organism>
<feature type="transmembrane region" description="Helical" evidence="4">
    <location>
        <begin position="50"/>
        <end position="68"/>
    </location>
</feature>
<accession>A0A975TZF7</accession>
<dbReference type="Proteomes" id="UP000694001">
    <property type="component" value="Chromosome"/>
</dbReference>
<keyword evidence="3 4" id="KW-0472">Membrane</keyword>
<evidence type="ECO:0000256" key="1">
    <source>
        <dbReference type="ARBA" id="ARBA00022692"/>
    </source>
</evidence>
<keyword evidence="2 4" id="KW-1133">Transmembrane helix</keyword>
<feature type="transmembrane region" description="Helical" evidence="4">
    <location>
        <begin position="234"/>
        <end position="256"/>
    </location>
</feature>
<dbReference type="InterPro" id="IPR011701">
    <property type="entry name" value="MFS"/>
</dbReference>
<name>A0A975TZF7_9PROT</name>
<evidence type="ECO:0000256" key="3">
    <source>
        <dbReference type="ARBA" id="ARBA00023136"/>
    </source>
</evidence>
<feature type="transmembrane region" description="Helical" evidence="4">
    <location>
        <begin position="12"/>
        <end position="30"/>
    </location>
</feature>
<feature type="transmembrane region" description="Helical" evidence="4">
    <location>
        <begin position="80"/>
        <end position="99"/>
    </location>
</feature>
<evidence type="ECO:0000313" key="5">
    <source>
        <dbReference type="EMBL" id="QXM23324.1"/>
    </source>
</evidence>
<protein>
    <submittedName>
        <fullName evidence="5">MFS transporter</fullName>
    </submittedName>
</protein>
<dbReference type="KEGG" id="elio:KO353_08150"/>
<feature type="transmembrane region" description="Helical" evidence="4">
    <location>
        <begin position="211"/>
        <end position="228"/>
    </location>
</feature>
<gene>
    <name evidence="5" type="ORF">KO353_08150</name>
</gene>
<feature type="transmembrane region" description="Helical" evidence="4">
    <location>
        <begin position="170"/>
        <end position="190"/>
    </location>
</feature>
<feature type="transmembrane region" description="Helical" evidence="4">
    <location>
        <begin position="139"/>
        <end position="158"/>
    </location>
</feature>
<proteinExistence type="predicted"/>
<feature type="transmembrane region" description="Helical" evidence="4">
    <location>
        <begin position="277"/>
        <end position="296"/>
    </location>
</feature>
<sequence length="414" mass="41072">MAAPSPPVSRPVLLAGLGAAQILGWGSTFYLPSVLGPRMGESLGLAQDVIFAGVTVMYLVGAVAAPRVGRRVDTRGAREMMVAGSVVAAASLSLLAAAQGLAGYAAAWVGLGLMLPMVLGPTGFAAIAQAVPAPAARRAMTLLTLLTGLTSTIAWPVTASLEAGLGWRGTLAAFAAAHLCLALPLYRLVLPPRAPAPERPAATPRADGGVTPLRFVLLVLALGLPNAVTSGLQLVLIALLGGLGHAPAAAIALAALHGPAQVTARIIDLALGPRTSATATGLFAVSLLPLSILPLAAGGEAVWAGLFTVAFGVANGLMTVVRAALPLELAGASGYGTLTGRLALPGHLMVAAAPPLFAAVLGRAGPAGVASLTVLLGLVALAAMVALARSRRGEARALSAAGRSSRASTRSGRG</sequence>